<keyword evidence="7" id="KW-1185">Reference proteome</keyword>
<dbReference type="PANTHER" id="PTHR11764:SF20">
    <property type="entry name" value="LANOSTEROL SYNTHASE"/>
    <property type="match status" value="1"/>
</dbReference>
<protein>
    <submittedName>
        <fullName evidence="6">Prenyltransferase/squalene oxidase repeat-containing protein</fullName>
    </submittedName>
</protein>
<dbReference type="InterPro" id="IPR008930">
    <property type="entry name" value="Terpenoid_cyclase/PrenylTrfase"/>
</dbReference>
<dbReference type="InterPro" id="IPR018333">
    <property type="entry name" value="Squalene_cyclase"/>
</dbReference>
<evidence type="ECO:0000259" key="4">
    <source>
        <dbReference type="Pfam" id="PF13243"/>
    </source>
</evidence>
<comment type="caution">
    <text evidence="6">The sequence shown here is derived from an EMBL/GenBank/DDBJ whole genome shotgun (WGS) entry which is preliminary data.</text>
</comment>
<dbReference type="InterPro" id="IPR032697">
    <property type="entry name" value="SQ_cyclase_N"/>
</dbReference>
<organism evidence="6 7">
    <name type="scientific">Saccharopolyspora cebuensis</name>
    <dbReference type="NCBI Taxonomy" id="418759"/>
    <lineage>
        <taxon>Bacteria</taxon>
        <taxon>Bacillati</taxon>
        <taxon>Actinomycetota</taxon>
        <taxon>Actinomycetes</taxon>
        <taxon>Pseudonocardiales</taxon>
        <taxon>Pseudonocardiaceae</taxon>
        <taxon>Saccharopolyspora</taxon>
    </lineage>
</organism>
<dbReference type="Gene3D" id="1.50.10.20">
    <property type="match status" value="2"/>
</dbReference>
<name>A0ABV4CC93_9PSEU</name>
<evidence type="ECO:0000313" key="7">
    <source>
        <dbReference type="Proteomes" id="UP001564626"/>
    </source>
</evidence>
<proteinExistence type="inferred from homology"/>
<keyword evidence="3" id="KW-0677">Repeat</keyword>
<dbReference type="Pfam" id="PF13249">
    <property type="entry name" value="SQHop_cyclase_N"/>
    <property type="match status" value="1"/>
</dbReference>
<evidence type="ECO:0000259" key="5">
    <source>
        <dbReference type="Pfam" id="PF13249"/>
    </source>
</evidence>
<dbReference type="SUPFAM" id="SSF48239">
    <property type="entry name" value="Terpenoid cyclases/Protein prenyltransferases"/>
    <property type="match status" value="3"/>
</dbReference>
<evidence type="ECO:0000256" key="3">
    <source>
        <dbReference type="ARBA" id="ARBA00022737"/>
    </source>
</evidence>
<dbReference type="PANTHER" id="PTHR11764">
    <property type="entry name" value="TERPENE CYCLASE/MUTASE FAMILY MEMBER"/>
    <property type="match status" value="1"/>
</dbReference>
<comment type="pathway">
    <text evidence="1">Secondary metabolite biosynthesis; hopanoid biosynthesis.</text>
</comment>
<dbReference type="Proteomes" id="UP001564626">
    <property type="component" value="Unassembled WGS sequence"/>
</dbReference>
<evidence type="ECO:0000256" key="1">
    <source>
        <dbReference type="ARBA" id="ARBA00004999"/>
    </source>
</evidence>
<dbReference type="InterPro" id="IPR032696">
    <property type="entry name" value="SQ_cyclase_C"/>
</dbReference>
<comment type="similarity">
    <text evidence="2">Belongs to the terpene cyclase/mutase family.</text>
</comment>
<dbReference type="Pfam" id="PF13243">
    <property type="entry name" value="SQHop_cyclase_C"/>
    <property type="match status" value="1"/>
</dbReference>
<evidence type="ECO:0000256" key="2">
    <source>
        <dbReference type="ARBA" id="ARBA00009755"/>
    </source>
</evidence>
<feature type="domain" description="Squalene cyclase C-terminal" evidence="4">
    <location>
        <begin position="272"/>
        <end position="518"/>
    </location>
</feature>
<sequence length="553" mass="59189">MIEAIDDALRAAAGALLAEDHPGSWPNPRRPAISGAAGAVLALHTADRQRSAGLVAEGVAWLLAEQHEDGGWGTLQGLPSDFVATAMATAALHVAAPERAAEAVRRGRAWLADRGGVDGLDDAVMAQLTGLVLSVAGLHDADRVPRVPVEVLLLPAPLRRRLLSYLTPPFAALTFLQSRQRGHGRAARLLDRSARRALLPLLAAFHEQEGSVGSYGGDPWLSGLLCTALSRAGAAPELVDSSVRYLRMTAQPGGGWHLVHGVRRDRVEVTGMAFSVHALQRAGCGDRPGVLRARDWLRDCQQREPSEVYRSPAGAWTWTGRTGWPNGLETVLVLRVLANGPRDAESRRALRLGSAWLLAQQDRRGSWSTFVRDTLVPLDGPCPFITALAVELLHTGGLPLRHPRLRRALRWLRRHQAADGSFDARWHRGGVPATAAVAQSLTRVGLGADPIVRRARDWLLAAQLPDGSWSSGRGDPVGTPDETGHAVSALVACGQRAAAARGVRWLLAAQGADGRWEPGQTCVYVRDHVHYSDPLIAQGLATGALAAYRGSEA</sequence>
<dbReference type="RefSeq" id="WP_345361894.1">
    <property type="nucleotide sequence ID" value="NZ_BAABII010000006.1"/>
</dbReference>
<feature type="domain" description="Squalene cyclase N-terminal" evidence="5">
    <location>
        <begin position="12"/>
        <end position="156"/>
    </location>
</feature>
<accession>A0ABV4CC93</accession>
<evidence type="ECO:0000313" key="6">
    <source>
        <dbReference type="EMBL" id="MEY8038683.1"/>
    </source>
</evidence>
<reference evidence="6 7" key="1">
    <citation type="submission" date="2024-08" db="EMBL/GenBank/DDBJ databases">
        <title>Genome mining of Saccharopolyspora cebuensis PGLac3 from Nigerian medicinal plant.</title>
        <authorList>
            <person name="Ezeobiora C.E."/>
            <person name="Igbokwe N.H."/>
            <person name="Amin D.H."/>
            <person name="Mendie U.E."/>
        </authorList>
    </citation>
    <scope>NUCLEOTIDE SEQUENCE [LARGE SCALE GENOMIC DNA]</scope>
    <source>
        <strain evidence="6 7">PGLac3</strain>
    </source>
</reference>
<gene>
    <name evidence="6" type="ORF">AB8O55_04680</name>
</gene>
<dbReference type="EMBL" id="JBGEHV010000005">
    <property type="protein sequence ID" value="MEY8038683.1"/>
    <property type="molecule type" value="Genomic_DNA"/>
</dbReference>